<feature type="chain" id="PRO_5015184689" evidence="2">
    <location>
        <begin position="20"/>
        <end position="222"/>
    </location>
</feature>
<evidence type="ECO:0000256" key="1">
    <source>
        <dbReference type="SAM" id="MobiDB-lite"/>
    </source>
</evidence>
<feature type="signal peptide" evidence="2">
    <location>
        <begin position="1"/>
        <end position="19"/>
    </location>
</feature>
<evidence type="ECO:0000313" key="4">
    <source>
        <dbReference type="Proteomes" id="UP000239649"/>
    </source>
</evidence>
<feature type="compositionally biased region" description="Low complexity" evidence="1">
    <location>
        <begin position="45"/>
        <end position="60"/>
    </location>
</feature>
<keyword evidence="2" id="KW-0732">Signal</keyword>
<gene>
    <name evidence="3" type="ORF">C2E20_8706</name>
</gene>
<dbReference type="Proteomes" id="UP000239649">
    <property type="component" value="Unassembled WGS sequence"/>
</dbReference>
<comment type="caution">
    <text evidence="3">The sequence shown here is derived from an EMBL/GenBank/DDBJ whole genome shotgun (WGS) entry which is preliminary data.</text>
</comment>
<sequence length="222" mass="22573">MCRILTLAVACALLGSALGSPNRASGLERSGNVRHLLQAGGGAGQNATGAGQADGDAAGGQPASAVITTISLGEMTVKCEKWDPAATKWTVPSSPEYTPKGSRTPEVSTVQPFAKQICTDAPAAGKALQQAVQAGGEQAENWVFALFFTECADGDSSALSKTYQTAIDIVNSGDAAGLKAVQDWFTKFAKAADTVGIPFCASVALVSTADGKAIQESTHHSG</sequence>
<protein>
    <submittedName>
        <fullName evidence="3">DNA mismatch repair</fullName>
    </submittedName>
</protein>
<dbReference type="EMBL" id="LHPF02000052">
    <property type="protein sequence ID" value="PSC67637.1"/>
    <property type="molecule type" value="Genomic_DNA"/>
</dbReference>
<feature type="region of interest" description="Disordered" evidence="1">
    <location>
        <begin position="38"/>
        <end position="60"/>
    </location>
</feature>
<evidence type="ECO:0000313" key="3">
    <source>
        <dbReference type="EMBL" id="PSC67637.1"/>
    </source>
</evidence>
<accession>A0A2P6V0L9</accession>
<evidence type="ECO:0000256" key="2">
    <source>
        <dbReference type="SAM" id="SignalP"/>
    </source>
</evidence>
<dbReference type="OrthoDB" id="10651621at2759"/>
<dbReference type="AlphaFoldDB" id="A0A2P6V0L9"/>
<proteinExistence type="predicted"/>
<organism evidence="3 4">
    <name type="scientific">Micractinium conductrix</name>
    <dbReference type="NCBI Taxonomy" id="554055"/>
    <lineage>
        <taxon>Eukaryota</taxon>
        <taxon>Viridiplantae</taxon>
        <taxon>Chlorophyta</taxon>
        <taxon>core chlorophytes</taxon>
        <taxon>Trebouxiophyceae</taxon>
        <taxon>Chlorellales</taxon>
        <taxon>Chlorellaceae</taxon>
        <taxon>Chlorella clade</taxon>
        <taxon>Micractinium</taxon>
    </lineage>
</organism>
<name>A0A2P6V0L9_9CHLO</name>
<keyword evidence="4" id="KW-1185">Reference proteome</keyword>
<reference evidence="3 4" key="1">
    <citation type="journal article" date="2018" name="Plant J.">
        <title>Genome sequences of Chlorella sorokiniana UTEX 1602 and Micractinium conductrix SAG 241.80: implications to maltose excretion by a green alga.</title>
        <authorList>
            <person name="Arriola M.B."/>
            <person name="Velmurugan N."/>
            <person name="Zhang Y."/>
            <person name="Plunkett M.H."/>
            <person name="Hondzo H."/>
            <person name="Barney B.M."/>
        </authorList>
    </citation>
    <scope>NUCLEOTIDE SEQUENCE [LARGE SCALE GENOMIC DNA]</scope>
    <source>
        <strain evidence="3 4">SAG 241.80</strain>
    </source>
</reference>